<proteinExistence type="predicted"/>
<evidence type="ECO:0008006" key="3">
    <source>
        <dbReference type="Google" id="ProtNLM"/>
    </source>
</evidence>
<dbReference type="RefSeq" id="WP_208132530.1">
    <property type="nucleotide sequence ID" value="NZ_BAABGQ010000004.1"/>
</dbReference>
<dbReference type="SUPFAM" id="SSF47240">
    <property type="entry name" value="Ferritin-like"/>
    <property type="match status" value="1"/>
</dbReference>
<dbReference type="CDD" id="cd00657">
    <property type="entry name" value="Ferritin_like"/>
    <property type="match status" value="1"/>
</dbReference>
<accession>A0ABP8PZR1</accession>
<name>A0ABP8PZR1_9BACT</name>
<evidence type="ECO:0000313" key="2">
    <source>
        <dbReference type="Proteomes" id="UP001501243"/>
    </source>
</evidence>
<gene>
    <name evidence="1" type="ORF">GCM10023172_06610</name>
</gene>
<dbReference type="InterPro" id="IPR009078">
    <property type="entry name" value="Ferritin-like_SF"/>
</dbReference>
<reference evidence="2" key="1">
    <citation type="journal article" date="2019" name="Int. J. Syst. Evol. Microbiol.">
        <title>The Global Catalogue of Microorganisms (GCM) 10K type strain sequencing project: providing services to taxonomists for standard genome sequencing and annotation.</title>
        <authorList>
            <consortium name="The Broad Institute Genomics Platform"/>
            <consortium name="The Broad Institute Genome Sequencing Center for Infectious Disease"/>
            <person name="Wu L."/>
            <person name="Ma J."/>
        </authorList>
    </citation>
    <scope>NUCLEOTIDE SEQUENCE [LARGE SCALE GENOMIC DNA]</scope>
    <source>
        <strain evidence="2">JCM 17841</strain>
    </source>
</reference>
<comment type="caution">
    <text evidence="1">The sequence shown here is derived from an EMBL/GenBank/DDBJ whole genome shotgun (WGS) entry which is preliminary data.</text>
</comment>
<sequence length="267" mass="30241">MTFHDIKTYFQTNHARFADLAWDDPHQLGPAELRAVRTSIQTFQRGEGTGGDHLTALAEQLGDADYAAAMRLFIQEEEGHAAMLGQFMDRQGIERLQTHWLHAIFRKLGRPLGLVHMVRVILTAEVVATIYYRALFRATYSGLLQQICRRILLDEEMHLAFHCVAVRQLSPRRNWLSRWLWRQAYRGLMAGTALVVYGTCRRTFRAGGYGLLSFCTAIADEYARVEQMQRPNSLIMLRGGLPSAAAPAQPGPAGAWQWPAPHLRVAR</sequence>
<evidence type="ECO:0000313" key="1">
    <source>
        <dbReference type="EMBL" id="GAA4495232.1"/>
    </source>
</evidence>
<dbReference type="Gene3D" id="1.10.620.20">
    <property type="entry name" value="Ribonucleotide Reductase, subunit A"/>
    <property type="match status" value="1"/>
</dbReference>
<protein>
    <recommendedName>
        <fullName evidence="3">Ferritin-like domain-containing protein</fullName>
    </recommendedName>
</protein>
<dbReference type="Proteomes" id="UP001501243">
    <property type="component" value="Unassembled WGS sequence"/>
</dbReference>
<keyword evidence="2" id="KW-1185">Reference proteome</keyword>
<dbReference type="EMBL" id="BAABGQ010000004">
    <property type="protein sequence ID" value="GAA4495232.1"/>
    <property type="molecule type" value="Genomic_DNA"/>
</dbReference>
<dbReference type="InterPro" id="IPR012348">
    <property type="entry name" value="RNR-like"/>
</dbReference>
<organism evidence="1 2">
    <name type="scientific">Hymenobacter ginsengisoli</name>
    <dbReference type="NCBI Taxonomy" id="1051626"/>
    <lineage>
        <taxon>Bacteria</taxon>
        <taxon>Pseudomonadati</taxon>
        <taxon>Bacteroidota</taxon>
        <taxon>Cytophagia</taxon>
        <taxon>Cytophagales</taxon>
        <taxon>Hymenobacteraceae</taxon>
        <taxon>Hymenobacter</taxon>
    </lineage>
</organism>